<comment type="caution">
    <text evidence="3">The sequence shown here is derived from an EMBL/GenBank/DDBJ whole genome shotgun (WGS) entry which is preliminary data.</text>
</comment>
<accession>A0ABT3I978</accession>
<gene>
    <name evidence="3" type="ORF">OHT75_09035</name>
</gene>
<keyword evidence="4" id="KW-1185">Reference proteome</keyword>
<protein>
    <submittedName>
        <fullName evidence="3">Transposase family protein</fullName>
    </submittedName>
</protein>
<feature type="region of interest" description="Disordered" evidence="1">
    <location>
        <begin position="563"/>
        <end position="607"/>
    </location>
</feature>
<evidence type="ECO:0000259" key="2">
    <source>
        <dbReference type="PROSITE" id="PS50994"/>
    </source>
</evidence>
<sequence length="607" mass="69951">MPKTSIARFNPKNSESCSKDDAFDLSQEINEEIGGRTYKDFTAFSDEISDEARFRLKLLMLVHRRCENITAKSIEPLRVELQRECDRKIPSAITIYRWWLIFKKSNYDSVSLAPNIKKRGNRDIKVPAIVSEFMDQAIDAVISAKQINIVAALRRVRKKIRVYNLSHETSLKYPNYESIRKRVHKITPFEKLVALKGERVAKREFRRMGKKILTSYVMERVEIDHTVLDLFAVHDVSGAPIGRPYLTQLVDCYSKAVVGFYLGFEPPSYVSVALALKNTILPKDELLSRFPEVKNEWLCYGIPDLVVTDNGKEFLSDGFAKACESLLINIHQNKVETPDNKASVERQFGTSNTSLLDDLPGKAFSSYLKREGYDSVSEASLTITDITRIYLIWLIDIYHKKSNTRGTNCPNVAWRRGCKMWEPNEFKGTPQELDFRFAKLDIKTLRKEGITVCTGLTYSSERLAEYRGKKGDHKVNLKYNPENMGVIWVQDEDNEEYFEVPAIEYEYACKVSYWQHKKNLEIKAKLNRFEYNINDEIDAELTIDKIVDDSILKKKTALRSKRRGARYQENSARAKSVQKAEVAPPNKDRGINNTDNIDSSDWDVDYV</sequence>
<organism evidence="3 4">
    <name type="scientific">Shewanella subflava</name>
    <dbReference type="NCBI Taxonomy" id="2986476"/>
    <lineage>
        <taxon>Bacteria</taxon>
        <taxon>Pseudomonadati</taxon>
        <taxon>Pseudomonadota</taxon>
        <taxon>Gammaproteobacteria</taxon>
        <taxon>Alteromonadales</taxon>
        <taxon>Shewanellaceae</taxon>
        <taxon>Shewanella</taxon>
    </lineage>
</organism>
<dbReference type="InterPro" id="IPR015378">
    <property type="entry name" value="Transposase-like_Mu_C"/>
</dbReference>
<name>A0ABT3I978_9GAMM</name>
<dbReference type="SUPFAM" id="SSF53098">
    <property type="entry name" value="Ribonuclease H-like"/>
    <property type="match status" value="1"/>
</dbReference>
<dbReference type="EMBL" id="JAPDMX010000023">
    <property type="protein sequence ID" value="MCW3172621.1"/>
    <property type="molecule type" value="Genomic_DNA"/>
</dbReference>
<evidence type="ECO:0000313" key="3">
    <source>
        <dbReference type="EMBL" id="MCW3172621.1"/>
    </source>
</evidence>
<evidence type="ECO:0000256" key="1">
    <source>
        <dbReference type="SAM" id="MobiDB-lite"/>
    </source>
</evidence>
<proteinExistence type="predicted"/>
<reference evidence="3" key="1">
    <citation type="submission" date="2022-10" db="EMBL/GenBank/DDBJ databases">
        <title>Shewanella flava sp. nov, isolated from the estuary of the Fenhe River into the Yellow River.</title>
        <authorList>
            <person name="Li Y."/>
        </authorList>
    </citation>
    <scope>NUCLEOTIDE SEQUENCE</scope>
    <source>
        <strain evidence="3">FYR11-62</strain>
    </source>
</reference>
<feature type="domain" description="Integrase catalytic" evidence="2">
    <location>
        <begin position="210"/>
        <end position="350"/>
    </location>
</feature>
<dbReference type="PROSITE" id="PS50994">
    <property type="entry name" value="INTEGRASE"/>
    <property type="match status" value="1"/>
</dbReference>
<evidence type="ECO:0000313" key="4">
    <source>
        <dbReference type="Proteomes" id="UP001163714"/>
    </source>
</evidence>
<dbReference type="Pfam" id="PF09299">
    <property type="entry name" value="Mu-transpos_C"/>
    <property type="match status" value="1"/>
</dbReference>
<dbReference type="Proteomes" id="UP001163714">
    <property type="component" value="Unassembled WGS sequence"/>
</dbReference>
<dbReference type="RefSeq" id="WP_264726157.1">
    <property type="nucleotide sequence ID" value="NZ_JAPDMX010000023.1"/>
</dbReference>
<dbReference type="InterPro" id="IPR036397">
    <property type="entry name" value="RNaseH_sf"/>
</dbReference>
<dbReference type="InterPro" id="IPR001584">
    <property type="entry name" value="Integrase_cat-core"/>
</dbReference>
<dbReference type="InterPro" id="IPR012337">
    <property type="entry name" value="RNaseH-like_sf"/>
</dbReference>
<feature type="compositionally biased region" description="Acidic residues" evidence="1">
    <location>
        <begin position="598"/>
        <end position="607"/>
    </location>
</feature>
<dbReference type="Gene3D" id="3.30.420.10">
    <property type="entry name" value="Ribonuclease H-like superfamily/Ribonuclease H"/>
    <property type="match status" value="1"/>
</dbReference>